<feature type="domain" description="RNase H type-1" evidence="2">
    <location>
        <begin position="453"/>
        <end position="587"/>
    </location>
</feature>
<reference evidence="3 4" key="1">
    <citation type="submission" date="2008-07" db="EMBL/GenBank/DDBJ databases">
        <authorList>
            <person name="El-Sayed N."/>
            <person name="Caler E."/>
            <person name="Inman J."/>
            <person name="Amedeo P."/>
            <person name="Hass B."/>
            <person name="Wortman J."/>
        </authorList>
    </citation>
    <scope>NUCLEOTIDE SEQUENCE [LARGE SCALE GENOMIC DNA]</scope>
    <source>
        <strain evidence="4">ATCC 50983 / TXsc</strain>
    </source>
</reference>
<dbReference type="PROSITE" id="PS50879">
    <property type="entry name" value="RNASE_H_1"/>
    <property type="match status" value="1"/>
</dbReference>
<evidence type="ECO:0000259" key="2">
    <source>
        <dbReference type="PROSITE" id="PS50879"/>
    </source>
</evidence>
<dbReference type="OrthoDB" id="411823at2759"/>
<dbReference type="Pfam" id="PF00078">
    <property type="entry name" value="RVT_1"/>
    <property type="match status" value="1"/>
</dbReference>
<organism evidence="4">
    <name type="scientific">Perkinsus marinus (strain ATCC 50983 / TXsc)</name>
    <dbReference type="NCBI Taxonomy" id="423536"/>
    <lineage>
        <taxon>Eukaryota</taxon>
        <taxon>Sar</taxon>
        <taxon>Alveolata</taxon>
        <taxon>Perkinsozoa</taxon>
        <taxon>Perkinsea</taxon>
        <taxon>Perkinsida</taxon>
        <taxon>Perkinsidae</taxon>
        <taxon>Perkinsus</taxon>
    </lineage>
</organism>
<protein>
    <recommendedName>
        <fullName evidence="5">Reverse transcriptase</fullName>
    </recommendedName>
</protein>
<dbReference type="Proteomes" id="UP000007800">
    <property type="component" value="Unassembled WGS sequence"/>
</dbReference>
<dbReference type="InterPro" id="IPR043502">
    <property type="entry name" value="DNA/RNA_pol_sf"/>
</dbReference>
<dbReference type="EMBL" id="GG672918">
    <property type="protein sequence ID" value="EER16401.1"/>
    <property type="molecule type" value="Genomic_DNA"/>
</dbReference>
<dbReference type="InterPro" id="IPR036397">
    <property type="entry name" value="RNaseH_sf"/>
</dbReference>
<dbReference type="Pfam" id="PF00075">
    <property type="entry name" value="RNase_H"/>
    <property type="match status" value="1"/>
</dbReference>
<dbReference type="InParanoid" id="C5KG45"/>
<dbReference type="PROSITE" id="PS50878">
    <property type="entry name" value="RT_POL"/>
    <property type="match status" value="1"/>
</dbReference>
<dbReference type="SUPFAM" id="SSF56672">
    <property type="entry name" value="DNA/RNA polymerases"/>
    <property type="match status" value="1"/>
</dbReference>
<dbReference type="RefSeq" id="XP_002784605.1">
    <property type="nucleotide sequence ID" value="XM_002784559.1"/>
</dbReference>
<sequence length="741" mass="81168">MQWSLFPRDPERAAEVNALVLPPQTDPIPAVTYSELREAANGLRRSAAPGKDDVTNGVILDTLEVLKDNWCTQFTEALETGIYPDGWKSSKGIFIHKAGRDPTKPNGWRPICLVGSGSKLFERLIVERLASCPQIQKRLDSPIVHGFCKGKSVDSAVLRVVEAFRAGRKRSKSAPIALVQLHVQNAFSSVKHSHILATLAQYDVPRYLVSIVEGYLRAQSVSAVYGADVATLELQRGVPQGSALGPFLFLLSTLPLVDDFAKLEAKGVSLTLYADDTTVVVSGGTGPSLVKRWQSAEALLLAWAAKAGVSYEPAKSQALLPRTIGDHALSLDGTPIDIVKVVRVLGVWIDHRLSFQHHIRLKVSEAKAKLGRLRHLGWTRAGITGKKIIKTYKVAILPALGHAVAAWKEGLESATAKSALLQVTAMATLGQDYGSLTTIRDKEEAKSYAQVALLSGNAIFTDGSVVKDRKTGAGMVVYRKGVEVHSNYWKLSPYATITDCELLGVLEAVRWVILTTEGEEEWAVFTDSQAVLKILSSRSTVARRDKARQITLLLAEIPDKVTFHWLPGHSGMFANDRADELAAKGASMMEVSAETEISVKTLRRYQAEAGRLALRRWWSDKRAGLGTCVNDFSYCASHARLWSRGEITPAGSAVVFGRAPTPAHLHRCGVIDSPVCDCGAPVGNLRHLLRSCPLLEHARKRVKGGVPYHFYKMVVDLKRRKAFNRLFLALMQHLDARRGLL</sequence>
<dbReference type="InterPro" id="IPR000477">
    <property type="entry name" value="RT_dom"/>
</dbReference>
<accession>C5KG45</accession>
<gene>
    <name evidence="3" type="ORF">Pmar_PMAR020997</name>
</gene>
<dbReference type="CDD" id="cd09276">
    <property type="entry name" value="Rnase_HI_RT_non_LTR"/>
    <property type="match status" value="1"/>
</dbReference>
<evidence type="ECO:0000313" key="4">
    <source>
        <dbReference type="Proteomes" id="UP000007800"/>
    </source>
</evidence>
<dbReference type="PANTHER" id="PTHR19446">
    <property type="entry name" value="REVERSE TRANSCRIPTASES"/>
    <property type="match status" value="1"/>
</dbReference>
<proteinExistence type="predicted"/>
<dbReference type="GeneID" id="9063476"/>
<dbReference type="InterPro" id="IPR002156">
    <property type="entry name" value="RNaseH_domain"/>
</dbReference>
<dbReference type="AlphaFoldDB" id="C5KG45"/>
<dbReference type="CDD" id="cd01650">
    <property type="entry name" value="RT_nLTR_like"/>
    <property type="match status" value="1"/>
</dbReference>
<dbReference type="InterPro" id="IPR012337">
    <property type="entry name" value="RNaseH-like_sf"/>
</dbReference>
<evidence type="ECO:0000259" key="1">
    <source>
        <dbReference type="PROSITE" id="PS50878"/>
    </source>
</evidence>
<dbReference type="SUPFAM" id="SSF53098">
    <property type="entry name" value="Ribonuclease H-like"/>
    <property type="match status" value="1"/>
</dbReference>
<evidence type="ECO:0008006" key="5">
    <source>
        <dbReference type="Google" id="ProtNLM"/>
    </source>
</evidence>
<dbReference type="GO" id="GO:0003676">
    <property type="term" value="F:nucleic acid binding"/>
    <property type="evidence" value="ECO:0007669"/>
    <property type="project" value="InterPro"/>
</dbReference>
<keyword evidence="4" id="KW-1185">Reference proteome</keyword>
<dbReference type="GO" id="GO:0004523">
    <property type="term" value="F:RNA-DNA hybrid ribonuclease activity"/>
    <property type="evidence" value="ECO:0007669"/>
    <property type="project" value="InterPro"/>
</dbReference>
<name>C5KG45_PERM5</name>
<feature type="domain" description="Reverse transcriptase" evidence="1">
    <location>
        <begin position="76"/>
        <end position="336"/>
    </location>
</feature>
<dbReference type="Gene3D" id="3.30.420.10">
    <property type="entry name" value="Ribonuclease H-like superfamily/Ribonuclease H"/>
    <property type="match status" value="1"/>
</dbReference>
<evidence type="ECO:0000313" key="3">
    <source>
        <dbReference type="EMBL" id="EER16401.1"/>
    </source>
</evidence>